<gene>
    <name evidence="3" type="ORF">HER31_02735</name>
</gene>
<organism evidence="3 4">
    <name type="scientific">Ferrimonas lipolytica</name>
    <dbReference type="NCBI Taxonomy" id="2724191"/>
    <lineage>
        <taxon>Bacteria</taxon>
        <taxon>Pseudomonadati</taxon>
        <taxon>Pseudomonadota</taxon>
        <taxon>Gammaproteobacteria</taxon>
        <taxon>Alteromonadales</taxon>
        <taxon>Ferrimonadaceae</taxon>
        <taxon>Ferrimonas</taxon>
    </lineage>
</organism>
<evidence type="ECO:0000259" key="1">
    <source>
        <dbReference type="Pfam" id="PF09836"/>
    </source>
</evidence>
<dbReference type="AlphaFoldDB" id="A0A6H1UDL2"/>
<protein>
    <submittedName>
        <fullName evidence="3">DUF2063 domain-containing protein</fullName>
    </submittedName>
</protein>
<dbReference type="Gene3D" id="1.10.150.690">
    <property type="entry name" value="DUF2063"/>
    <property type="match status" value="1"/>
</dbReference>
<name>A0A6H1UDL2_9GAMM</name>
<dbReference type="InterPro" id="IPR018640">
    <property type="entry name" value="DUF2063"/>
</dbReference>
<evidence type="ECO:0000313" key="3">
    <source>
        <dbReference type="EMBL" id="QIZ75892.1"/>
    </source>
</evidence>
<dbReference type="Gene3D" id="3.90.930.50">
    <property type="match status" value="1"/>
</dbReference>
<dbReference type="Pfam" id="PF22106">
    <property type="entry name" value="NGO1945_C"/>
    <property type="match status" value="1"/>
</dbReference>
<sequence>MSDFSQIQQQFMDHIRAPEPGSPPLQLEARRMDIYRELMFNNVCGFINSGYPVLKSITDELVWQQRLRTFFAEYDCHSPLFVDISAAFLHFLQQQPDLLLWEVELAHYEQLELKIDILAEVTDQTAITEAEQLLSASLCLYRAAEIGKYGYPVHQIGVDNPQVEAQPTYLLVYRNAEDDVAFMELNPMTAQLVGYVQQHPGCSAQQVAEAMITAMPELEPEVVAQGAGQLMLQMAGQGIIRQQ</sequence>
<dbReference type="RefSeq" id="WP_168659153.1">
    <property type="nucleotide sequence ID" value="NZ_CP051180.1"/>
</dbReference>
<dbReference type="EMBL" id="CP051180">
    <property type="protein sequence ID" value="QIZ75892.1"/>
    <property type="molecule type" value="Genomic_DNA"/>
</dbReference>
<dbReference type="Pfam" id="PF09836">
    <property type="entry name" value="DUF2063"/>
    <property type="match status" value="1"/>
</dbReference>
<reference evidence="3 4" key="1">
    <citation type="submission" date="2020-04" db="EMBL/GenBank/DDBJ databases">
        <title>Ferrimonas sp. S7 isolated from sea water.</title>
        <authorList>
            <person name="Bae S.S."/>
            <person name="Baek K."/>
        </authorList>
    </citation>
    <scope>NUCLEOTIDE SEQUENCE [LARGE SCALE GENOMIC DNA]</scope>
    <source>
        <strain evidence="3 4">S7</strain>
    </source>
</reference>
<proteinExistence type="predicted"/>
<dbReference type="InterPro" id="IPR054098">
    <property type="entry name" value="NGO1945-like_C"/>
</dbReference>
<evidence type="ECO:0000313" key="4">
    <source>
        <dbReference type="Proteomes" id="UP000501602"/>
    </source>
</evidence>
<dbReference type="InterPro" id="IPR044922">
    <property type="entry name" value="DUF2063_N_sf"/>
</dbReference>
<keyword evidence="4" id="KW-1185">Reference proteome</keyword>
<feature type="domain" description="Putative DNA-binding" evidence="1">
    <location>
        <begin position="6"/>
        <end position="92"/>
    </location>
</feature>
<dbReference type="Proteomes" id="UP000501602">
    <property type="component" value="Chromosome"/>
</dbReference>
<evidence type="ECO:0000259" key="2">
    <source>
        <dbReference type="Pfam" id="PF22106"/>
    </source>
</evidence>
<accession>A0A6H1UDL2</accession>
<dbReference type="KEGG" id="fes:HER31_02735"/>
<feature type="domain" description="NGO1945-like C-terminal" evidence="2">
    <location>
        <begin position="150"/>
        <end position="234"/>
    </location>
</feature>